<sequence>PLLRLASELHLAIISFLPALKDAKEEHDLALLQLRRTNHYFRNLISPPTHNDLLSLELALFEYSVYACKFCLCLRPTTKFASTMLKGKKGVNGKTRDRRFCADCGFDTTVVGQSQRYCPSTRAGVNGVDWVWCKHCKLVKKGEEAKSVC</sequence>
<evidence type="ECO:0000313" key="1">
    <source>
        <dbReference type="EMBL" id="KAF1926392.1"/>
    </source>
</evidence>
<dbReference type="EMBL" id="ML978977">
    <property type="protein sequence ID" value="KAF1926392.1"/>
    <property type="molecule type" value="Genomic_DNA"/>
</dbReference>
<name>A0A6A5RFA5_9PLEO</name>
<feature type="non-terminal residue" evidence="1">
    <location>
        <position position="1"/>
    </location>
</feature>
<proteinExistence type="predicted"/>
<evidence type="ECO:0008006" key="3">
    <source>
        <dbReference type="Google" id="ProtNLM"/>
    </source>
</evidence>
<organism evidence="1 2">
    <name type="scientific">Didymella exigua CBS 183.55</name>
    <dbReference type="NCBI Taxonomy" id="1150837"/>
    <lineage>
        <taxon>Eukaryota</taxon>
        <taxon>Fungi</taxon>
        <taxon>Dikarya</taxon>
        <taxon>Ascomycota</taxon>
        <taxon>Pezizomycotina</taxon>
        <taxon>Dothideomycetes</taxon>
        <taxon>Pleosporomycetidae</taxon>
        <taxon>Pleosporales</taxon>
        <taxon>Pleosporineae</taxon>
        <taxon>Didymellaceae</taxon>
        <taxon>Didymella</taxon>
    </lineage>
</organism>
<reference evidence="1" key="1">
    <citation type="journal article" date="2020" name="Stud. Mycol.">
        <title>101 Dothideomycetes genomes: a test case for predicting lifestyles and emergence of pathogens.</title>
        <authorList>
            <person name="Haridas S."/>
            <person name="Albert R."/>
            <person name="Binder M."/>
            <person name="Bloem J."/>
            <person name="Labutti K."/>
            <person name="Salamov A."/>
            <person name="Andreopoulos B."/>
            <person name="Baker S."/>
            <person name="Barry K."/>
            <person name="Bills G."/>
            <person name="Bluhm B."/>
            <person name="Cannon C."/>
            <person name="Castanera R."/>
            <person name="Culley D."/>
            <person name="Daum C."/>
            <person name="Ezra D."/>
            <person name="Gonzalez J."/>
            <person name="Henrissat B."/>
            <person name="Kuo A."/>
            <person name="Liang C."/>
            <person name="Lipzen A."/>
            <person name="Lutzoni F."/>
            <person name="Magnuson J."/>
            <person name="Mondo S."/>
            <person name="Nolan M."/>
            <person name="Ohm R."/>
            <person name="Pangilinan J."/>
            <person name="Park H.-J."/>
            <person name="Ramirez L."/>
            <person name="Alfaro M."/>
            <person name="Sun H."/>
            <person name="Tritt A."/>
            <person name="Yoshinaga Y."/>
            <person name="Zwiers L.-H."/>
            <person name="Turgeon B."/>
            <person name="Goodwin S."/>
            <person name="Spatafora J."/>
            <person name="Crous P."/>
            <person name="Grigoriev I."/>
        </authorList>
    </citation>
    <scope>NUCLEOTIDE SEQUENCE</scope>
    <source>
        <strain evidence="1">CBS 183.55</strain>
    </source>
</reference>
<gene>
    <name evidence="1" type="ORF">M421DRAFT_15399</name>
</gene>
<dbReference type="AlphaFoldDB" id="A0A6A5RFA5"/>
<dbReference type="Proteomes" id="UP000800082">
    <property type="component" value="Unassembled WGS sequence"/>
</dbReference>
<keyword evidence="2" id="KW-1185">Reference proteome</keyword>
<dbReference type="GeneID" id="54345250"/>
<feature type="non-terminal residue" evidence="1">
    <location>
        <position position="149"/>
    </location>
</feature>
<dbReference type="OrthoDB" id="5281164at2759"/>
<evidence type="ECO:0000313" key="2">
    <source>
        <dbReference type="Proteomes" id="UP000800082"/>
    </source>
</evidence>
<protein>
    <recommendedName>
        <fullName evidence="3">F-box domain-containing protein</fullName>
    </recommendedName>
</protein>
<accession>A0A6A5RFA5</accession>
<dbReference type="RefSeq" id="XP_033446644.1">
    <property type="nucleotide sequence ID" value="XM_033587604.1"/>
</dbReference>